<feature type="region of interest" description="Disordered" evidence="1">
    <location>
        <begin position="122"/>
        <end position="186"/>
    </location>
</feature>
<reference evidence="4" key="1">
    <citation type="submission" date="2017-02" db="UniProtKB">
        <authorList>
            <consortium name="WormBaseParasite"/>
        </authorList>
    </citation>
    <scope>IDENTIFICATION</scope>
</reference>
<reference evidence="2 3" key="2">
    <citation type="submission" date="2018-11" db="EMBL/GenBank/DDBJ databases">
        <authorList>
            <consortium name="Pathogen Informatics"/>
        </authorList>
    </citation>
    <scope>NUCLEOTIDE SEQUENCE [LARGE SCALE GENOMIC DNA]</scope>
</reference>
<evidence type="ECO:0000313" key="2">
    <source>
        <dbReference type="EMBL" id="VDN97089.1"/>
    </source>
</evidence>
<feature type="compositionally biased region" description="Polar residues" evidence="1">
    <location>
        <begin position="177"/>
        <end position="186"/>
    </location>
</feature>
<feature type="compositionally biased region" description="Acidic residues" evidence="1">
    <location>
        <begin position="275"/>
        <end position="284"/>
    </location>
</feature>
<dbReference type="OrthoDB" id="6277684at2759"/>
<name>A0A0R3T2P9_RODNA</name>
<dbReference type="WBParaSite" id="HNAJ_0000123001-mRNA-1">
    <property type="protein sequence ID" value="HNAJ_0000123001-mRNA-1"/>
    <property type="gene ID" value="HNAJ_0000123001"/>
</dbReference>
<gene>
    <name evidence="2" type="ORF">HNAJ_LOCUS1230</name>
</gene>
<keyword evidence="3" id="KW-1185">Reference proteome</keyword>
<dbReference type="EMBL" id="UZAE01000452">
    <property type="protein sequence ID" value="VDN97089.1"/>
    <property type="molecule type" value="Genomic_DNA"/>
</dbReference>
<protein>
    <submittedName>
        <fullName evidence="4">IRS-type PTB domain-containing protein</fullName>
    </submittedName>
</protein>
<proteinExistence type="predicted"/>
<feature type="region of interest" description="Disordered" evidence="1">
    <location>
        <begin position="238"/>
        <end position="287"/>
    </location>
</feature>
<feature type="compositionally biased region" description="Basic and acidic residues" evidence="1">
    <location>
        <begin position="150"/>
        <end position="168"/>
    </location>
</feature>
<accession>A0A0R3T2P9</accession>
<dbReference type="AlphaFoldDB" id="A0A0R3T2P9"/>
<sequence length="331" mass="38392">MSSKRSKSKSKKDSEEPEICLFKIPISKPKAYKKKAELKDFKSDKDMDIKVFNNGIQFFPLGKKKPKTTIEYAMLDDIRKVDGSPELLRLMTKTKDKKICYQITVTDEVNRNKFYEYLDDKKSRAKSRDTETAKESPLPSTTVPEDTEDKNEKTLVTEVTHKTYEDPPIKSPALTPSEYSRNPNSGKNYDYGPYIQSDYGNQYPKQGSIIRQGGMNGRNSEAAFDRKRRSTMFNVEHADDDLNSFNDRQPRAMRGGYPPWGPPSSYHSRSRISEEPDYIDDDYQDNYSTDYDYDYSEDSRETVVVRPTKPRSLTFYTPFLKIPQSRVPFYS</sequence>
<feature type="compositionally biased region" description="Basic and acidic residues" evidence="1">
    <location>
        <begin position="122"/>
        <end position="134"/>
    </location>
</feature>
<dbReference type="Proteomes" id="UP000278807">
    <property type="component" value="Unassembled WGS sequence"/>
</dbReference>
<evidence type="ECO:0000313" key="3">
    <source>
        <dbReference type="Proteomes" id="UP000278807"/>
    </source>
</evidence>
<evidence type="ECO:0000256" key="1">
    <source>
        <dbReference type="SAM" id="MobiDB-lite"/>
    </source>
</evidence>
<evidence type="ECO:0000313" key="4">
    <source>
        <dbReference type="WBParaSite" id="HNAJ_0000123001-mRNA-1"/>
    </source>
</evidence>
<organism evidence="4">
    <name type="scientific">Rodentolepis nana</name>
    <name type="common">Dwarf tapeworm</name>
    <name type="synonym">Hymenolepis nana</name>
    <dbReference type="NCBI Taxonomy" id="102285"/>
    <lineage>
        <taxon>Eukaryota</taxon>
        <taxon>Metazoa</taxon>
        <taxon>Spiralia</taxon>
        <taxon>Lophotrochozoa</taxon>
        <taxon>Platyhelminthes</taxon>
        <taxon>Cestoda</taxon>
        <taxon>Eucestoda</taxon>
        <taxon>Cyclophyllidea</taxon>
        <taxon>Hymenolepididae</taxon>
        <taxon>Rodentolepis</taxon>
    </lineage>
</organism>